<reference evidence="1 2" key="1">
    <citation type="journal article" date="2015" name="Genome Biol.">
        <title>Comparative genomics of Steinernema reveals deeply conserved gene regulatory networks.</title>
        <authorList>
            <person name="Dillman A.R."/>
            <person name="Macchietto M."/>
            <person name="Porter C.F."/>
            <person name="Rogers A."/>
            <person name="Williams B."/>
            <person name="Antoshechkin I."/>
            <person name="Lee M.M."/>
            <person name="Goodwin Z."/>
            <person name="Lu X."/>
            <person name="Lewis E.E."/>
            <person name="Goodrich-Blair H."/>
            <person name="Stock S.P."/>
            <person name="Adams B.J."/>
            <person name="Sternberg P.W."/>
            <person name="Mortazavi A."/>
        </authorList>
    </citation>
    <scope>NUCLEOTIDE SEQUENCE [LARGE SCALE GENOMIC DNA]</scope>
    <source>
        <strain evidence="1 2">ALL</strain>
    </source>
</reference>
<sequence length="100" mass="11443">MAIPKALETSLVSLTRASHAIASFPSTPPTWWSMDAARSTWTTFRNPVRCRRQIHRKTLAGTRRSTTVRRGNCAAAWAKCATCLPRFRRSFLERQPLRRT</sequence>
<proteinExistence type="predicted"/>
<dbReference type="Proteomes" id="UP000298663">
    <property type="component" value="Unassembled WGS sequence"/>
</dbReference>
<evidence type="ECO:0000313" key="2">
    <source>
        <dbReference type="Proteomes" id="UP000298663"/>
    </source>
</evidence>
<comment type="caution">
    <text evidence="1">The sequence shown here is derived from an EMBL/GenBank/DDBJ whole genome shotgun (WGS) entry which is preliminary data.</text>
</comment>
<name>A0A4U5NGC6_STECR</name>
<protein>
    <submittedName>
        <fullName evidence="1">Uncharacterized protein</fullName>
    </submittedName>
</protein>
<dbReference type="AlphaFoldDB" id="A0A4U5NGC6"/>
<keyword evidence="2" id="KW-1185">Reference proteome</keyword>
<organism evidence="1 2">
    <name type="scientific">Steinernema carpocapsae</name>
    <name type="common">Entomopathogenic nematode</name>
    <dbReference type="NCBI Taxonomy" id="34508"/>
    <lineage>
        <taxon>Eukaryota</taxon>
        <taxon>Metazoa</taxon>
        <taxon>Ecdysozoa</taxon>
        <taxon>Nematoda</taxon>
        <taxon>Chromadorea</taxon>
        <taxon>Rhabditida</taxon>
        <taxon>Tylenchina</taxon>
        <taxon>Panagrolaimomorpha</taxon>
        <taxon>Strongyloidoidea</taxon>
        <taxon>Steinernematidae</taxon>
        <taxon>Steinernema</taxon>
    </lineage>
</organism>
<reference evidence="1 2" key="2">
    <citation type="journal article" date="2019" name="G3 (Bethesda)">
        <title>Hybrid Assembly of the Genome of the Entomopathogenic Nematode Steinernema carpocapsae Identifies the X-Chromosome.</title>
        <authorList>
            <person name="Serra L."/>
            <person name="Macchietto M."/>
            <person name="Macias-Munoz A."/>
            <person name="McGill C.J."/>
            <person name="Rodriguez I.M."/>
            <person name="Rodriguez B."/>
            <person name="Murad R."/>
            <person name="Mortazavi A."/>
        </authorList>
    </citation>
    <scope>NUCLEOTIDE SEQUENCE [LARGE SCALE GENOMIC DNA]</scope>
    <source>
        <strain evidence="1 2">ALL</strain>
    </source>
</reference>
<accession>A0A4U5NGC6</accession>
<gene>
    <name evidence="1" type="ORF">L596_015595</name>
</gene>
<dbReference type="EMBL" id="AZBU02000004">
    <property type="protein sequence ID" value="TKR81772.1"/>
    <property type="molecule type" value="Genomic_DNA"/>
</dbReference>
<evidence type="ECO:0000313" key="1">
    <source>
        <dbReference type="EMBL" id="TKR81772.1"/>
    </source>
</evidence>